<protein>
    <recommendedName>
        <fullName evidence="8">Tryptophan synthase alpha chain</fullName>
        <ecNumber evidence="8">4.2.1.20</ecNumber>
    </recommendedName>
</protein>
<dbReference type="NCBIfam" id="TIGR00262">
    <property type="entry name" value="trpA"/>
    <property type="match status" value="1"/>
</dbReference>
<keyword evidence="4 8" id="KW-0822">Tryptophan biosynthesis</keyword>
<dbReference type="CDD" id="cd04724">
    <property type="entry name" value="Tryptophan_synthase_alpha"/>
    <property type="match status" value="1"/>
</dbReference>
<dbReference type="InterPro" id="IPR011060">
    <property type="entry name" value="RibuloseP-bd_barrel"/>
</dbReference>
<dbReference type="InterPro" id="IPR002028">
    <property type="entry name" value="Trp_synthase_suA"/>
</dbReference>
<dbReference type="PANTHER" id="PTHR43406:SF1">
    <property type="entry name" value="TRYPTOPHAN SYNTHASE ALPHA CHAIN, CHLOROPLASTIC"/>
    <property type="match status" value="1"/>
</dbReference>
<dbReference type="GO" id="GO:0005829">
    <property type="term" value="C:cytosol"/>
    <property type="evidence" value="ECO:0007669"/>
    <property type="project" value="TreeGrafter"/>
</dbReference>
<comment type="similarity">
    <text evidence="8 9">Belongs to the TrpA family.</text>
</comment>
<feature type="active site" description="Proton acceptor" evidence="8">
    <location>
        <position position="60"/>
    </location>
</feature>
<dbReference type="UniPathway" id="UPA00035">
    <property type="reaction ID" value="UER00044"/>
</dbReference>
<keyword evidence="3 8" id="KW-0028">Amino-acid biosynthesis</keyword>
<feature type="active site" description="Proton acceptor" evidence="8">
    <location>
        <position position="49"/>
    </location>
</feature>
<evidence type="ECO:0000256" key="1">
    <source>
        <dbReference type="ARBA" id="ARBA00004733"/>
    </source>
</evidence>
<evidence type="ECO:0000256" key="9">
    <source>
        <dbReference type="RuleBase" id="RU003662"/>
    </source>
</evidence>
<evidence type="ECO:0000256" key="2">
    <source>
        <dbReference type="ARBA" id="ARBA00011270"/>
    </source>
</evidence>
<keyword evidence="6 8" id="KW-0456">Lyase</keyword>
<comment type="subunit">
    <text evidence="2 8">Tetramer of two alpha and two beta chains.</text>
</comment>
<evidence type="ECO:0000256" key="5">
    <source>
        <dbReference type="ARBA" id="ARBA00023141"/>
    </source>
</evidence>
<evidence type="ECO:0000256" key="7">
    <source>
        <dbReference type="ARBA" id="ARBA00049047"/>
    </source>
</evidence>
<evidence type="ECO:0000256" key="8">
    <source>
        <dbReference type="HAMAP-Rule" id="MF_00131"/>
    </source>
</evidence>
<evidence type="ECO:0000313" key="10">
    <source>
        <dbReference type="EMBL" id="ARW60349.1"/>
    </source>
</evidence>
<sequence length="269" mass="29607">MNIISEVLLKKRRNSQCALIPFLTAGYPSIELTVKALVELDKRGADIIELGIPYSDALADGPLIQYASKVALDKGTYIDQVFFILKLVSNQISVPIVIFTYYNPILVYGLHKFIQKIAKLGVKGLIIPDLPIEETNYIGILCKYYRLELIFFVSPTSSKSRIADILSKAPGCIYLVSSTGVTGIRNSIDLSIHFLSNYIESQTNKLIMLGFGISSTTQVSRILQSKSSINGIVIGSAFTNILSCCSDGTKANIIKKLGDFCEQMKLAMF</sequence>
<dbReference type="GO" id="GO:0009507">
    <property type="term" value="C:chloroplast"/>
    <property type="evidence" value="ECO:0007669"/>
    <property type="project" value="UniProtKB-SubCell"/>
</dbReference>
<proteinExistence type="inferred from homology"/>
<name>A0A1Z1M2Q7_9FLOR</name>
<dbReference type="RefSeq" id="YP_009392001.1">
    <property type="nucleotide sequence ID" value="NC_035261.1"/>
</dbReference>
<evidence type="ECO:0000256" key="4">
    <source>
        <dbReference type="ARBA" id="ARBA00022822"/>
    </source>
</evidence>
<comment type="function">
    <text evidence="8">The alpha subunit is responsible for the aldol cleavage of indoleglycerol phosphate to indole and glyceraldehyde 3-phosphate.</text>
</comment>
<dbReference type="PROSITE" id="PS00167">
    <property type="entry name" value="TRP_SYNTHASE_ALPHA"/>
    <property type="match status" value="1"/>
</dbReference>
<gene>
    <name evidence="8 10" type="primary">trpA</name>
</gene>
<dbReference type="GeneID" id="33353464"/>
<dbReference type="Pfam" id="PF00290">
    <property type="entry name" value="Trp_syntA"/>
    <property type="match status" value="1"/>
</dbReference>
<keyword evidence="10" id="KW-0150">Chloroplast</keyword>
<comment type="pathway">
    <text evidence="1 8">Amino-acid biosynthesis; L-tryptophan biosynthesis; L-tryptophan from chorismate: step 5/5.</text>
</comment>
<dbReference type="Gene3D" id="3.20.20.70">
    <property type="entry name" value="Aldolase class I"/>
    <property type="match status" value="1"/>
</dbReference>
<comment type="subcellular location">
    <subcellularLocation>
        <location evidence="8">Plastid</location>
        <location evidence="8">Chloroplast</location>
    </subcellularLocation>
</comment>
<evidence type="ECO:0000256" key="6">
    <source>
        <dbReference type="ARBA" id="ARBA00023239"/>
    </source>
</evidence>
<dbReference type="EC" id="4.2.1.20" evidence="8"/>
<reference evidence="10" key="1">
    <citation type="journal article" date="2017" name="J. Phycol.">
        <title>Analysis of chloroplast genomes and a supermatrix inform reclassification of the Rhodomelaceae (Rhodophyta).</title>
        <authorList>
            <person name="Diaz-Tapia P."/>
            <person name="Maggs C.A."/>
            <person name="West J.A."/>
            <person name="Verbruggen H."/>
        </authorList>
    </citation>
    <scope>NUCLEOTIDE SEQUENCE</scope>
    <source>
        <strain evidence="10">JH1427</strain>
    </source>
</reference>
<geneLocation type="chloroplast" evidence="10"/>
<accession>A0A1Z1M2Q7</accession>
<comment type="catalytic activity">
    <reaction evidence="7 8">
        <text>(1S,2R)-1-C-(indol-3-yl)glycerol 3-phosphate + L-serine = D-glyceraldehyde 3-phosphate + L-tryptophan + H2O</text>
        <dbReference type="Rhea" id="RHEA:10532"/>
        <dbReference type="ChEBI" id="CHEBI:15377"/>
        <dbReference type="ChEBI" id="CHEBI:33384"/>
        <dbReference type="ChEBI" id="CHEBI:57912"/>
        <dbReference type="ChEBI" id="CHEBI:58866"/>
        <dbReference type="ChEBI" id="CHEBI:59776"/>
        <dbReference type="EC" id="4.2.1.20"/>
    </reaction>
</comment>
<evidence type="ECO:0000256" key="3">
    <source>
        <dbReference type="ARBA" id="ARBA00022605"/>
    </source>
</evidence>
<dbReference type="HAMAP" id="MF_00131">
    <property type="entry name" value="Trp_synth_alpha"/>
    <property type="match status" value="1"/>
</dbReference>
<keyword evidence="10" id="KW-0934">Plastid</keyword>
<dbReference type="SUPFAM" id="SSF51366">
    <property type="entry name" value="Ribulose-phoshate binding barrel"/>
    <property type="match status" value="1"/>
</dbReference>
<dbReference type="PANTHER" id="PTHR43406">
    <property type="entry name" value="TRYPTOPHAN SYNTHASE, ALPHA CHAIN"/>
    <property type="match status" value="1"/>
</dbReference>
<dbReference type="InterPro" id="IPR013785">
    <property type="entry name" value="Aldolase_TIM"/>
</dbReference>
<organism evidence="10">
    <name type="scientific">Periphykon beckeri</name>
    <dbReference type="NCBI Taxonomy" id="2006982"/>
    <lineage>
        <taxon>Eukaryota</taxon>
        <taxon>Rhodophyta</taxon>
        <taxon>Florideophyceae</taxon>
        <taxon>Rhodymeniophycidae</taxon>
        <taxon>Ceramiales</taxon>
        <taxon>Rhodomelaceae</taxon>
        <taxon>Periphykon</taxon>
    </lineage>
</organism>
<dbReference type="EMBL" id="MF101413">
    <property type="protein sequence ID" value="ARW60349.1"/>
    <property type="molecule type" value="Genomic_DNA"/>
</dbReference>
<dbReference type="GO" id="GO:0004834">
    <property type="term" value="F:tryptophan synthase activity"/>
    <property type="evidence" value="ECO:0007669"/>
    <property type="project" value="UniProtKB-UniRule"/>
</dbReference>
<keyword evidence="5 8" id="KW-0057">Aromatic amino acid biosynthesis</keyword>
<dbReference type="AlphaFoldDB" id="A0A1Z1M2Q7"/>
<dbReference type="InterPro" id="IPR018204">
    <property type="entry name" value="Trp_synthase_alpha_AS"/>
</dbReference>